<keyword evidence="1" id="KW-1133">Transmembrane helix</keyword>
<dbReference type="AlphaFoldDB" id="A0A4Z1T8S2"/>
<organism evidence="2 3">
    <name type="scientific">Giardia muris</name>
    <dbReference type="NCBI Taxonomy" id="5742"/>
    <lineage>
        <taxon>Eukaryota</taxon>
        <taxon>Metamonada</taxon>
        <taxon>Diplomonadida</taxon>
        <taxon>Hexamitidae</taxon>
        <taxon>Giardiinae</taxon>
        <taxon>Giardia</taxon>
    </lineage>
</organism>
<feature type="transmembrane region" description="Helical" evidence="1">
    <location>
        <begin position="44"/>
        <end position="65"/>
    </location>
</feature>
<keyword evidence="1" id="KW-0812">Transmembrane</keyword>
<evidence type="ECO:0000313" key="2">
    <source>
        <dbReference type="EMBL" id="TNJ28911.1"/>
    </source>
</evidence>
<sequence length="247" mass="26489">MKQRLLLPVVSAIGMGLNVAGLLVAAFRHESLRQVIIGTRTPRLLGVCMLIQLAYFAVVCCYGPSYATHMQVTTISGAVLSAIGSVGQLALCSVKESVPALLLIIGVLYMASSIVGAAYQSHSLVFTILAKALPMACACFYLVQYATGTDSDVVLMVTDSFLTITAIFILSGLGTAFIAIVNLLVYLDHRSRRLSPPALCASIITLPASILILTIEILRYIDTRQMITREVTQKQQKSVANAFTTSD</sequence>
<reference evidence="2 3" key="1">
    <citation type="submission" date="2019-05" db="EMBL/GenBank/DDBJ databases">
        <title>The compact genome of Giardia muris reveals important steps in the evolution of intestinal protozoan parasites.</title>
        <authorList>
            <person name="Xu F."/>
            <person name="Jimenez-Gonzalez A."/>
            <person name="Einarsson E."/>
            <person name="Astvaldsson A."/>
            <person name="Peirasmaki D."/>
            <person name="Eckmann L."/>
            <person name="Andersson J.O."/>
            <person name="Svard S.G."/>
            <person name="Jerlstrom-Hultqvist J."/>
        </authorList>
    </citation>
    <scope>NUCLEOTIDE SEQUENCE [LARGE SCALE GENOMIC DNA]</scope>
    <source>
        <strain evidence="2 3">Roberts-Thomson</strain>
    </source>
</reference>
<dbReference type="Proteomes" id="UP000315496">
    <property type="component" value="Chromosome 2"/>
</dbReference>
<gene>
    <name evidence="2" type="ORF">GMRT_15330</name>
</gene>
<dbReference type="VEuPathDB" id="GiardiaDB:GMRT_15330"/>
<evidence type="ECO:0000256" key="1">
    <source>
        <dbReference type="SAM" id="Phobius"/>
    </source>
</evidence>
<feature type="transmembrane region" description="Helical" evidence="1">
    <location>
        <begin position="5"/>
        <end position="24"/>
    </location>
</feature>
<keyword evidence="3" id="KW-1185">Reference proteome</keyword>
<proteinExistence type="predicted"/>
<feature type="transmembrane region" description="Helical" evidence="1">
    <location>
        <begin position="199"/>
        <end position="221"/>
    </location>
</feature>
<feature type="transmembrane region" description="Helical" evidence="1">
    <location>
        <begin position="124"/>
        <end position="143"/>
    </location>
</feature>
<feature type="transmembrane region" description="Helical" evidence="1">
    <location>
        <begin position="97"/>
        <end position="117"/>
    </location>
</feature>
<accession>A0A4Z1T8S2</accession>
<name>A0A4Z1T8S2_GIAMU</name>
<comment type="caution">
    <text evidence="2">The sequence shown here is derived from an EMBL/GenBank/DDBJ whole genome shotgun (WGS) entry which is preliminary data.</text>
</comment>
<protein>
    <submittedName>
        <fullName evidence="2">Uncharacterized protein</fullName>
    </submittedName>
</protein>
<dbReference type="EMBL" id="VDLU01000002">
    <property type="protein sequence ID" value="TNJ28911.1"/>
    <property type="molecule type" value="Genomic_DNA"/>
</dbReference>
<keyword evidence="1" id="KW-0472">Membrane</keyword>
<feature type="transmembrane region" description="Helical" evidence="1">
    <location>
        <begin position="163"/>
        <end position="187"/>
    </location>
</feature>
<evidence type="ECO:0000313" key="3">
    <source>
        <dbReference type="Proteomes" id="UP000315496"/>
    </source>
</evidence>